<accession>J9H371</accession>
<gene>
    <name evidence="1" type="ORF">EVA_03858</name>
</gene>
<name>J9H371_9ZZZZ</name>
<evidence type="ECO:0000313" key="1">
    <source>
        <dbReference type="EMBL" id="EJX08030.1"/>
    </source>
</evidence>
<dbReference type="EMBL" id="AMCI01000724">
    <property type="protein sequence ID" value="EJX08030.1"/>
    <property type="molecule type" value="Genomic_DNA"/>
</dbReference>
<feature type="non-terminal residue" evidence="1">
    <location>
        <position position="40"/>
    </location>
</feature>
<reference evidence="1" key="1">
    <citation type="journal article" date="2012" name="PLoS ONE">
        <title>Gene sets for utilization of primary and secondary nutrition supplies in the distal gut of endangered iberian lynx.</title>
        <authorList>
            <person name="Alcaide M."/>
            <person name="Messina E."/>
            <person name="Richter M."/>
            <person name="Bargiela R."/>
            <person name="Peplies J."/>
            <person name="Huws S.A."/>
            <person name="Newbold C.J."/>
            <person name="Golyshin P.N."/>
            <person name="Simon M.A."/>
            <person name="Lopez G."/>
            <person name="Yakimov M.M."/>
            <person name="Ferrer M."/>
        </authorList>
    </citation>
    <scope>NUCLEOTIDE SEQUENCE</scope>
</reference>
<proteinExistence type="predicted"/>
<dbReference type="AlphaFoldDB" id="J9H371"/>
<organism evidence="1">
    <name type="scientific">gut metagenome</name>
    <dbReference type="NCBI Taxonomy" id="749906"/>
    <lineage>
        <taxon>unclassified sequences</taxon>
        <taxon>metagenomes</taxon>
        <taxon>organismal metagenomes</taxon>
    </lineage>
</organism>
<sequence length="40" mass="4594">MIETIHASINEFIKQLDMAPSWEELTGHILLLVLLLLFSI</sequence>
<comment type="caution">
    <text evidence="1">The sequence shown here is derived from an EMBL/GenBank/DDBJ whole genome shotgun (WGS) entry which is preliminary data.</text>
</comment>
<protein>
    <submittedName>
        <fullName evidence="1">Uncharacterized protein</fullName>
    </submittedName>
</protein>